<name>A0A9W8B0E6_9FUNG</name>
<comment type="caution">
    <text evidence="1">The sequence shown here is derived from an EMBL/GenBank/DDBJ whole genome shotgun (WGS) entry which is preliminary data.</text>
</comment>
<sequence>MTQQPYSSAAASLVARTLKENIYCPLPEPGQNDADVNPLCILLNRANIKQASTDFPEFCR</sequence>
<organism evidence="1 2">
    <name type="scientific">Dimargaris verticillata</name>
    <dbReference type="NCBI Taxonomy" id="2761393"/>
    <lineage>
        <taxon>Eukaryota</taxon>
        <taxon>Fungi</taxon>
        <taxon>Fungi incertae sedis</taxon>
        <taxon>Zoopagomycota</taxon>
        <taxon>Kickxellomycotina</taxon>
        <taxon>Dimargaritomycetes</taxon>
        <taxon>Dimargaritales</taxon>
        <taxon>Dimargaritaceae</taxon>
        <taxon>Dimargaris</taxon>
    </lineage>
</organism>
<evidence type="ECO:0000313" key="2">
    <source>
        <dbReference type="Proteomes" id="UP001151582"/>
    </source>
</evidence>
<reference evidence="1" key="1">
    <citation type="submission" date="2022-07" db="EMBL/GenBank/DDBJ databases">
        <title>Phylogenomic reconstructions and comparative analyses of Kickxellomycotina fungi.</title>
        <authorList>
            <person name="Reynolds N.K."/>
            <person name="Stajich J.E."/>
            <person name="Barry K."/>
            <person name="Grigoriev I.V."/>
            <person name="Crous P."/>
            <person name="Smith M.E."/>
        </authorList>
    </citation>
    <scope>NUCLEOTIDE SEQUENCE</scope>
    <source>
        <strain evidence="1">RSA 567</strain>
    </source>
</reference>
<accession>A0A9W8B0E6</accession>
<gene>
    <name evidence="1" type="ORF">H4R34_004337</name>
</gene>
<evidence type="ECO:0000313" key="1">
    <source>
        <dbReference type="EMBL" id="KAJ1975428.1"/>
    </source>
</evidence>
<dbReference type="AlphaFoldDB" id="A0A9W8B0E6"/>
<protein>
    <submittedName>
        <fullName evidence="1">Uncharacterized protein</fullName>
    </submittedName>
</protein>
<feature type="non-terminal residue" evidence="1">
    <location>
        <position position="60"/>
    </location>
</feature>
<keyword evidence="2" id="KW-1185">Reference proteome</keyword>
<proteinExistence type="predicted"/>
<dbReference type="Proteomes" id="UP001151582">
    <property type="component" value="Unassembled WGS sequence"/>
</dbReference>
<dbReference type="EMBL" id="JANBQB010000527">
    <property type="protein sequence ID" value="KAJ1975428.1"/>
    <property type="molecule type" value="Genomic_DNA"/>
</dbReference>